<dbReference type="AlphaFoldDB" id="A0A6C2U3A2"/>
<dbReference type="InterPro" id="IPR011042">
    <property type="entry name" value="6-blade_b-propeller_TolB-like"/>
</dbReference>
<gene>
    <name evidence="4" type="ORF">PDESU_03032</name>
</gene>
<evidence type="ECO:0000313" key="4">
    <source>
        <dbReference type="EMBL" id="VGO14470.1"/>
    </source>
</evidence>
<feature type="domain" description="Hydrazine synthase alpha subunit middle" evidence="3">
    <location>
        <begin position="453"/>
        <end position="552"/>
    </location>
</feature>
<evidence type="ECO:0000256" key="2">
    <source>
        <dbReference type="SAM" id="SignalP"/>
    </source>
</evidence>
<accession>A0A6C2U3A2</accession>
<dbReference type="SUPFAM" id="SSF82171">
    <property type="entry name" value="DPP6 N-terminal domain-like"/>
    <property type="match status" value="1"/>
</dbReference>
<evidence type="ECO:0000313" key="5">
    <source>
        <dbReference type="Proteomes" id="UP000366872"/>
    </source>
</evidence>
<proteinExistence type="predicted"/>
<feature type="chain" id="PRO_5025408113" description="Hydrazine synthase alpha subunit middle domain-containing protein" evidence="2">
    <location>
        <begin position="21"/>
        <end position="781"/>
    </location>
</feature>
<feature type="signal peptide" evidence="2">
    <location>
        <begin position="1"/>
        <end position="20"/>
    </location>
</feature>
<reference evidence="4 5" key="1">
    <citation type="submission" date="2019-04" db="EMBL/GenBank/DDBJ databases">
        <authorList>
            <person name="Van Vliet M D."/>
        </authorList>
    </citation>
    <scope>NUCLEOTIDE SEQUENCE [LARGE SCALE GENOMIC DNA]</scope>
    <source>
        <strain evidence="4 5">F1</strain>
    </source>
</reference>
<name>A0A6C2U3A2_PONDE</name>
<protein>
    <recommendedName>
        <fullName evidence="3">Hydrazine synthase alpha subunit middle domain-containing protein</fullName>
    </recommendedName>
</protein>
<keyword evidence="5" id="KW-1185">Reference proteome</keyword>
<dbReference type="Proteomes" id="UP000366872">
    <property type="component" value="Unassembled WGS sequence"/>
</dbReference>
<dbReference type="Gene3D" id="2.120.10.30">
    <property type="entry name" value="TolB, C-terminal domain"/>
    <property type="match status" value="2"/>
</dbReference>
<keyword evidence="2" id="KW-0732">Signal</keyword>
<dbReference type="InterPro" id="IPR040698">
    <property type="entry name" value="HZS_alpha_mid"/>
</dbReference>
<evidence type="ECO:0000259" key="3">
    <source>
        <dbReference type="Pfam" id="PF18582"/>
    </source>
</evidence>
<sequence length="781" mass="86625">MHIRTHVMISILASAAIAYSATGSKMNKIPAPPPLTDLFNPAAARKLIANGVNKLAFIKRNTLDANHFYTEYVNSTWKPGGNICILDLKTGTARELMPEFSEGVFNRFDVSFDAKKIIFDYKKIHAEGYRIYEINVDGTGLRQLTFPQANEAALVKSYGNRQYHHGTDDMHPCYLPDGSIAFVSTRCQYSILCDSGDVFSTKVLYRMDKDGKGMRALSNNPVSEASPTLMPDGRILYHRWEYNDKAAGNAKCLWSMRTDGSGSAEVYGNTLTYPETLIYGRAIPGAPGKILSLACSHWGPNNAMGTVVVIDTTKNIRTREPLTYITKDVDAQAHSGFHFLIDGQWIHDKTGLPGRLFKDPYPISETLFMASLKPKGYRWNDVAAYDLCLLDANGETTPLYQDKSISCWHAMPLAPRTKPPVAEGSIDPALAKKGKAVCVVADVYHGMPEVERGAVKYLRVMEQVSRPWTVRNRWPNDRSGMAHSAIGIGRLGLKVQHGIVPVEKDGSAHFEVPAERNIYFQALDENHMAVQTERTYINYIPGETRSCVGCHELPGEVPPASTGFATPLALQRVPSQMRPQPGDSSPQKTINYLTQVQPVWDKHCIECHGAVDPKGGLNLTGAPTKLWTVSYEALMNSRNPRLGIPYAGEYMSANEDKGSADISYRNAYHSGSHTSPLVTVIGNGRIPLRHPDADAIARRLVNPHRNIRLTQAEFVSVVNWLDAFGQFYPSYWGLKNAAHEGHEFFRPDVGFEDAINREIPATFAPLYDNPPKQPKTTARSK</sequence>
<feature type="region of interest" description="Disordered" evidence="1">
    <location>
        <begin position="762"/>
        <end position="781"/>
    </location>
</feature>
<dbReference type="EMBL" id="CAAHFG010000001">
    <property type="protein sequence ID" value="VGO14470.1"/>
    <property type="molecule type" value="Genomic_DNA"/>
</dbReference>
<evidence type="ECO:0000256" key="1">
    <source>
        <dbReference type="SAM" id="MobiDB-lite"/>
    </source>
</evidence>
<dbReference type="Pfam" id="PF18582">
    <property type="entry name" value="HZS_alpha"/>
    <property type="match status" value="1"/>
</dbReference>
<organism evidence="4 5">
    <name type="scientific">Pontiella desulfatans</name>
    <dbReference type="NCBI Taxonomy" id="2750659"/>
    <lineage>
        <taxon>Bacteria</taxon>
        <taxon>Pseudomonadati</taxon>
        <taxon>Kiritimatiellota</taxon>
        <taxon>Kiritimatiellia</taxon>
        <taxon>Kiritimatiellales</taxon>
        <taxon>Pontiellaceae</taxon>
        <taxon>Pontiella</taxon>
    </lineage>
</organism>